<reference evidence="6 7" key="1">
    <citation type="submission" date="2019-07" db="EMBL/GenBank/DDBJ databases">
        <title>Whole genome shotgun sequence of Deinococcus cellulosilyticus NBRC 106333.</title>
        <authorList>
            <person name="Hosoyama A."/>
            <person name="Uohara A."/>
            <person name="Ohji S."/>
            <person name="Ichikawa N."/>
        </authorList>
    </citation>
    <scope>NUCLEOTIDE SEQUENCE [LARGE SCALE GENOMIC DNA]</scope>
    <source>
        <strain evidence="6 7">NBRC 106333</strain>
    </source>
</reference>
<dbReference type="InterPro" id="IPR021147">
    <property type="entry name" value="DUF697"/>
</dbReference>
<dbReference type="Pfam" id="PF05128">
    <property type="entry name" value="DUF697"/>
    <property type="match status" value="1"/>
</dbReference>
<evidence type="ECO:0000256" key="3">
    <source>
        <dbReference type="ARBA" id="ARBA00022989"/>
    </source>
</evidence>
<organism evidence="6 7">
    <name type="scientific">Deinococcus cellulosilyticus (strain DSM 18568 / NBRC 106333 / KACC 11606 / 5516J-15)</name>
    <dbReference type="NCBI Taxonomy" id="1223518"/>
    <lineage>
        <taxon>Bacteria</taxon>
        <taxon>Thermotogati</taxon>
        <taxon>Deinococcota</taxon>
        <taxon>Deinococci</taxon>
        <taxon>Deinococcales</taxon>
        <taxon>Deinococcaceae</taxon>
        <taxon>Deinococcus</taxon>
    </lineage>
</organism>
<keyword evidence="4 5" id="KW-0472">Membrane</keyword>
<evidence type="ECO:0000313" key="7">
    <source>
        <dbReference type="Proteomes" id="UP000321306"/>
    </source>
</evidence>
<protein>
    <recommendedName>
        <fullName evidence="8">DUF697 domain-containing protein</fullName>
    </recommendedName>
</protein>
<dbReference type="Proteomes" id="UP000321306">
    <property type="component" value="Unassembled WGS sequence"/>
</dbReference>
<sequence>MIEMLPIIKQVLENFKFDVEPNKTPAENAEDVIKGAATLSAVIAAEPIPVADILLITPVQIKMVVHVGKIYGFELTRKRAKEIMLELGASFAYGLVARQAMRQVAKVVAPVLGGVITAPLVYGWTFALGKLAEEYFKRKKLGLELTDQERKELAARTFDAEYRKAEDNPDLVRKKNEK</sequence>
<evidence type="ECO:0008006" key="8">
    <source>
        <dbReference type="Google" id="ProtNLM"/>
    </source>
</evidence>
<keyword evidence="2 5" id="KW-0812">Transmembrane</keyword>
<name>A0A511MWM3_DEIC1</name>
<dbReference type="GO" id="GO:0016020">
    <property type="term" value="C:membrane"/>
    <property type="evidence" value="ECO:0007669"/>
    <property type="project" value="UniProtKB-SubCell"/>
</dbReference>
<gene>
    <name evidence="6" type="ORF">DC3_06070</name>
</gene>
<proteinExistence type="predicted"/>
<accession>A0A511MWM3</accession>
<keyword evidence="3 5" id="KW-1133">Transmembrane helix</keyword>
<comment type="subcellular location">
    <subcellularLocation>
        <location evidence="1">Membrane</location>
        <topology evidence="1">Multi-pass membrane protein</topology>
    </subcellularLocation>
</comment>
<evidence type="ECO:0000256" key="4">
    <source>
        <dbReference type="ARBA" id="ARBA00023136"/>
    </source>
</evidence>
<feature type="transmembrane region" description="Helical" evidence="5">
    <location>
        <begin position="107"/>
        <end position="129"/>
    </location>
</feature>
<evidence type="ECO:0000256" key="1">
    <source>
        <dbReference type="ARBA" id="ARBA00004141"/>
    </source>
</evidence>
<keyword evidence="7" id="KW-1185">Reference proteome</keyword>
<comment type="caution">
    <text evidence="6">The sequence shown here is derived from an EMBL/GenBank/DDBJ whole genome shotgun (WGS) entry which is preliminary data.</text>
</comment>
<evidence type="ECO:0000313" key="6">
    <source>
        <dbReference type="EMBL" id="GEM44972.1"/>
    </source>
</evidence>
<evidence type="ECO:0000256" key="5">
    <source>
        <dbReference type="SAM" id="Phobius"/>
    </source>
</evidence>
<dbReference type="AlphaFoldDB" id="A0A511MWM3"/>
<dbReference type="EMBL" id="BJXB01000002">
    <property type="protein sequence ID" value="GEM44972.1"/>
    <property type="molecule type" value="Genomic_DNA"/>
</dbReference>
<evidence type="ECO:0000256" key="2">
    <source>
        <dbReference type="ARBA" id="ARBA00022692"/>
    </source>
</evidence>